<dbReference type="GO" id="GO:0016787">
    <property type="term" value="F:hydrolase activity"/>
    <property type="evidence" value="ECO:0007669"/>
    <property type="project" value="UniProtKB-KW"/>
</dbReference>
<dbReference type="PANTHER" id="PTHR42978:SF6">
    <property type="entry name" value="QUORUM-QUENCHING LACTONASE YTNP-RELATED"/>
    <property type="match status" value="1"/>
</dbReference>
<dbReference type="Proteomes" id="UP000184041">
    <property type="component" value="Unassembled WGS sequence"/>
</dbReference>
<evidence type="ECO:0000259" key="5">
    <source>
        <dbReference type="SMART" id="SM00849"/>
    </source>
</evidence>
<dbReference type="EMBL" id="FQUS01000019">
    <property type="protein sequence ID" value="SHG11775.1"/>
    <property type="molecule type" value="Genomic_DNA"/>
</dbReference>
<proteinExistence type="inferred from homology"/>
<evidence type="ECO:0000256" key="2">
    <source>
        <dbReference type="ARBA" id="ARBA00022723"/>
    </source>
</evidence>
<evidence type="ECO:0000313" key="6">
    <source>
        <dbReference type="EMBL" id="SHG11775.1"/>
    </source>
</evidence>
<keyword evidence="3" id="KW-0378">Hydrolase</keyword>
<gene>
    <name evidence="6" type="ORF">SAMN05443144_11957</name>
</gene>
<dbReference type="InterPro" id="IPR051013">
    <property type="entry name" value="MBL_superfamily_lactonases"/>
</dbReference>
<keyword evidence="4" id="KW-0862">Zinc</keyword>
<feature type="domain" description="Metallo-beta-lactamase" evidence="5">
    <location>
        <begin position="51"/>
        <end position="261"/>
    </location>
</feature>
<keyword evidence="7" id="KW-1185">Reference proteome</keyword>
<dbReference type="GO" id="GO:0046872">
    <property type="term" value="F:metal ion binding"/>
    <property type="evidence" value="ECO:0007669"/>
    <property type="project" value="UniProtKB-KW"/>
</dbReference>
<name>A0A1M5H790_9BACT</name>
<accession>A0A1M5H790</accession>
<evidence type="ECO:0000256" key="1">
    <source>
        <dbReference type="ARBA" id="ARBA00007749"/>
    </source>
</evidence>
<dbReference type="InterPro" id="IPR036866">
    <property type="entry name" value="RibonucZ/Hydroxyglut_hydro"/>
</dbReference>
<protein>
    <submittedName>
        <fullName evidence="6">Glyoxylase, beta-lactamase superfamily II</fullName>
    </submittedName>
</protein>
<dbReference type="Pfam" id="PF00753">
    <property type="entry name" value="Lactamase_B"/>
    <property type="match status" value="1"/>
</dbReference>
<dbReference type="STRING" id="1194090.SAMN05443144_11957"/>
<organism evidence="6 7">
    <name type="scientific">Fodinibius roseus</name>
    <dbReference type="NCBI Taxonomy" id="1194090"/>
    <lineage>
        <taxon>Bacteria</taxon>
        <taxon>Pseudomonadati</taxon>
        <taxon>Balneolota</taxon>
        <taxon>Balneolia</taxon>
        <taxon>Balneolales</taxon>
        <taxon>Balneolaceae</taxon>
        <taxon>Fodinibius</taxon>
    </lineage>
</organism>
<comment type="similarity">
    <text evidence="1">Belongs to the metallo-beta-lactamase superfamily.</text>
</comment>
<sequence length="286" mass="31734">MQIGSLTVEILSEGKFEVFRDGHINRFSEDEEQSSDNLAEMGVGRQSTIVGINPILVTCGDRKILLDTGLGWGLDAVSSYTGVSNISTNLAIFGLAPEDITHVVLSHLHYDHAAGCSYIDSASCTRATFPNAMYYLHKEEWNFALERTAHESHARCTGYQLDEFYRLMADDRVLLVSGKTTELIEGISLLHTGGHTPGHQVVYLQSGDECACYPGELIPSSLHLNYYGSHQQDSDPMQAKKAKVRLLKKAYREQAVLLFYHSQHGQSGRLIKDDDKHYVLADIAGK</sequence>
<dbReference type="SUPFAM" id="SSF56281">
    <property type="entry name" value="Metallo-hydrolase/oxidoreductase"/>
    <property type="match status" value="1"/>
</dbReference>
<dbReference type="AlphaFoldDB" id="A0A1M5H790"/>
<evidence type="ECO:0000256" key="4">
    <source>
        <dbReference type="ARBA" id="ARBA00022833"/>
    </source>
</evidence>
<dbReference type="InterPro" id="IPR001279">
    <property type="entry name" value="Metallo-B-lactamas"/>
</dbReference>
<dbReference type="Gene3D" id="3.60.15.10">
    <property type="entry name" value="Ribonuclease Z/Hydroxyacylglutathione hydrolase-like"/>
    <property type="match status" value="1"/>
</dbReference>
<dbReference type="OrthoDB" id="9802897at2"/>
<dbReference type="RefSeq" id="WP_073066722.1">
    <property type="nucleotide sequence ID" value="NZ_FQUS01000019.1"/>
</dbReference>
<evidence type="ECO:0000256" key="3">
    <source>
        <dbReference type="ARBA" id="ARBA00022801"/>
    </source>
</evidence>
<reference evidence="6 7" key="1">
    <citation type="submission" date="2016-11" db="EMBL/GenBank/DDBJ databases">
        <authorList>
            <person name="Jaros S."/>
            <person name="Januszkiewicz K."/>
            <person name="Wedrychowicz H."/>
        </authorList>
    </citation>
    <scope>NUCLEOTIDE SEQUENCE [LARGE SCALE GENOMIC DNA]</scope>
    <source>
        <strain evidence="6 7">DSM 21986</strain>
    </source>
</reference>
<keyword evidence="2" id="KW-0479">Metal-binding</keyword>
<evidence type="ECO:0000313" key="7">
    <source>
        <dbReference type="Proteomes" id="UP000184041"/>
    </source>
</evidence>
<dbReference type="SMART" id="SM00849">
    <property type="entry name" value="Lactamase_B"/>
    <property type="match status" value="1"/>
</dbReference>
<dbReference type="PANTHER" id="PTHR42978">
    <property type="entry name" value="QUORUM-QUENCHING LACTONASE YTNP-RELATED-RELATED"/>
    <property type="match status" value="1"/>
</dbReference>